<name>A0ABV7VAR0_9PROT</name>
<proteinExistence type="inferred from homology"/>
<keyword evidence="6" id="KW-0963">Cytoplasm</keyword>
<evidence type="ECO:0000313" key="9">
    <source>
        <dbReference type="Proteomes" id="UP001595711"/>
    </source>
</evidence>
<dbReference type="InterPro" id="IPR012795">
    <property type="entry name" value="tRNA_Ile_lys_synt_N"/>
</dbReference>
<dbReference type="Gene3D" id="3.40.50.620">
    <property type="entry name" value="HUPs"/>
    <property type="match status" value="1"/>
</dbReference>
<dbReference type="SUPFAM" id="SSF52402">
    <property type="entry name" value="Adenine nucleotide alpha hydrolases-like"/>
    <property type="match status" value="1"/>
</dbReference>
<dbReference type="HAMAP" id="MF_01161">
    <property type="entry name" value="tRNA_Ile_lys_synt"/>
    <property type="match status" value="1"/>
</dbReference>
<keyword evidence="3 6" id="KW-0547">Nucleotide-binding</keyword>
<comment type="caution">
    <text evidence="8">The sequence shown here is derived from an EMBL/GenBank/DDBJ whole genome shotgun (WGS) entry which is preliminary data.</text>
</comment>
<dbReference type="InterPro" id="IPR011063">
    <property type="entry name" value="TilS/TtcA_N"/>
</dbReference>
<evidence type="ECO:0000256" key="1">
    <source>
        <dbReference type="ARBA" id="ARBA00022598"/>
    </source>
</evidence>
<comment type="catalytic activity">
    <reaction evidence="5 6">
        <text>cytidine(34) in tRNA(Ile2) + L-lysine + ATP = lysidine(34) in tRNA(Ile2) + AMP + diphosphate + H(+)</text>
        <dbReference type="Rhea" id="RHEA:43744"/>
        <dbReference type="Rhea" id="RHEA-COMP:10625"/>
        <dbReference type="Rhea" id="RHEA-COMP:10670"/>
        <dbReference type="ChEBI" id="CHEBI:15378"/>
        <dbReference type="ChEBI" id="CHEBI:30616"/>
        <dbReference type="ChEBI" id="CHEBI:32551"/>
        <dbReference type="ChEBI" id="CHEBI:33019"/>
        <dbReference type="ChEBI" id="CHEBI:82748"/>
        <dbReference type="ChEBI" id="CHEBI:83665"/>
        <dbReference type="ChEBI" id="CHEBI:456215"/>
        <dbReference type="EC" id="6.3.4.19"/>
    </reaction>
</comment>
<dbReference type="GO" id="GO:0032267">
    <property type="term" value="F:tRNA(Ile)-lysidine synthase activity"/>
    <property type="evidence" value="ECO:0007669"/>
    <property type="project" value="UniProtKB-EC"/>
</dbReference>
<sequence length="453" mass="47568">MPRRGEGAAGVTAADFAAALTPLLAGERPDHLAVAVSGGADSLALALLAQHWAQKRGASLTAFIVDHRLRADSTKEAKQVARWLKAAGIAARVLAWQHDGKPAGSLQAAARAARYALLAQACARAGIGHLLLAHHRDDQAETLLLRCLRGSGVDGLAAMQPSRVMDDGLALLRPLLDIPKARLVATLQKRRQPWIEDPSNADPAHARVRVRRALDDLAGGDPAARSELVAHLAQTARNLARAKAALAAAAYDVLRAAVTVTPAGIAWLDPRPIAAAPDEVGLRALARLLGAIGGQPLPPRLDRLERLLGQLRSPQAFTAQTLHRCRLLPQKERRARDRRTGEATAAPPPLLLVVCREARHLPAPQPLVPGATILWDGRFRIVLTRRAPAGLQVAALGNARLPVRPLPAAAPAATRAGLPAILGGDGGLLAVPGLGWGDLPQGVTVTFAPPPLA</sequence>
<accession>A0ABV7VAR0</accession>
<keyword evidence="1 6" id="KW-0436">Ligase</keyword>
<dbReference type="InterPro" id="IPR014729">
    <property type="entry name" value="Rossmann-like_a/b/a_fold"/>
</dbReference>
<comment type="domain">
    <text evidence="6">The N-terminal region contains the highly conserved SGGXDS motif, predicted to be a P-loop motif involved in ATP binding.</text>
</comment>
<evidence type="ECO:0000259" key="7">
    <source>
        <dbReference type="Pfam" id="PF01171"/>
    </source>
</evidence>
<evidence type="ECO:0000256" key="2">
    <source>
        <dbReference type="ARBA" id="ARBA00022694"/>
    </source>
</evidence>
<gene>
    <name evidence="6 8" type="primary">tilS</name>
    <name evidence="8" type="ORF">ACFOOQ_03310</name>
</gene>
<dbReference type="CDD" id="cd01992">
    <property type="entry name" value="TilS_N"/>
    <property type="match status" value="1"/>
</dbReference>
<evidence type="ECO:0000256" key="6">
    <source>
        <dbReference type="HAMAP-Rule" id="MF_01161"/>
    </source>
</evidence>
<comment type="similarity">
    <text evidence="6">Belongs to the tRNA(Ile)-lysidine synthase family.</text>
</comment>
<dbReference type="EC" id="6.3.4.19" evidence="6"/>
<feature type="domain" description="tRNA(Ile)-lysidine/2-thiocytidine synthase N-terminal" evidence="7">
    <location>
        <begin position="32"/>
        <end position="212"/>
    </location>
</feature>
<comment type="subcellular location">
    <subcellularLocation>
        <location evidence="6">Cytoplasm</location>
    </subcellularLocation>
</comment>
<keyword evidence="2 6" id="KW-0819">tRNA processing</keyword>
<dbReference type="PANTHER" id="PTHR43033">
    <property type="entry name" value="TRNA(ILE)-LYSIDINE SYNTHASE-RELATED"/>
    <property type="match status" value="1"/>
</dbReference>
<dbReference type="InterPro" id="IPR012094">
    <property type="entry name" value="tRNA_Ile_lys_synt"/>
</dbReference>
<keyword evidence="9" id="KW-1185">Reference proteome</keyword>
<dbReference type="Pfam" id="PF01171">
    <property type="entry name" value="ATP_bind_3"/>
    <property type="match status" value="1"/>
</dbReference>
<evidence type="ECO:0000256" key="5">
    <source>
        <dbReference type="ARBA" id="ARBA00048539"/>
    </source>
</evidence>
<evidence type="ECO:0000256" key="4">
    <source>
        <dbReference type="ARBA" id="ARBA00022840"/>
    </source>
</evidence>
<dbReference type="RefSeq" id="WP_379721740.1">
    <property type="nucleotide sequence ID" value="NZ_JBHRYJ010000001.1"/>
</dbReference>
<organism evidence="8 9">
    <name type="scientific">Ferrovibrio xuzhouensis</name>
    <dbReference type="NCBI Taxonomy" id="1576914"/>
    <lineage>
        <taxon>Bacteria</taxon>
        <taxon>Pseudomonadati</taxon>
        <taxon>Pseudomonadota</taxon>
        <taxon>Alphaproteobacteria</taxon>
        <taxon>Rhodospirillales</taxon>
        <taxon>Rhodospirillaceae</taxon>
        <taxon>Ferrovibrio</taxon>
    </lineage>
</organism>
<dbReference type="NCBIfam" id="TIGR02432">
    <property type="entry name" value="lysidine_TilS_N"/>
    <property type="match status" value="1"/>
</dbReference>
<comment type="function">
    <text evidence="6">Ligates lysine onto the cytidine present at position 34 of the AUA codon-specific tRNA(Ile) that contains the anticodon CAU, in an ATP-dependent manner. Cytidine is converted to lysidine, thus changing the amino acid specificity of the tRNA from methionine to isoleucine.</text>
</comment>
<evidence type="ECO:0000313" key="8">
    <source>
        <dbReference type="EMBL" id="MFC3674555.1"/>
    </source>
</evidence>
<dbReference type="Proteomes" id="UP001595711">
    <property type="component" value="Unassembled WGS sequence"/>
</dbReference>
<dbReference type="PANTHER" id="PTHR43033:SF5">
    <property type="entry name" value="TRNA(ILE)-LYSIDINE SYNTHETASE"/>
    <property type="match status" value="1"/>
</dbReference>
<protein>
    <recommendedName>
        <fullName evidence="6">tRNA(Ile)-lysidine synthase</fullName>
        <ecNumber evidence="6">6.3.4.19</ecNumber>
    </recommendedName>
    <alternativeName>
        <fullName evidence="6">tRNA(Ile)-2-lysyl-cytidine synthase</fullName>
    </alternativeName>
    <alternativeName>
        <fullName evidence="6">tRNA(Ile)-lysidine synthetase</fullName>
    </alternativeName>
</protein>
<dbReference type="EMBL" id="JBHRYJ010000001">
    <property type="protein sequence ID" value="MFC3674555.1"/>
    <property type="molecule type" value="Genomic_DNA"/>
</dbReference>
<feature type="binding site" evidence="6">
    <location>
        <begin position="37"/>
        <end position="42"/>
    </location>
    <ligand>
        <name>ATP</name>
        <dbReference type="ChEBI" id="CHEBI:30616"/>
    </ligand>
</feature>
<evidence type="ECO:0000256" key="3">
    <source>
        <dbReference type="ARBA" id="ARBA00022741"/>
    </source>
</evidence>
<keyword evidence="4 6" id="KW-0067">ATP-binding</keyword>
<reference evidence="9" key="1">
    <citation type="journal article" date="2019" name="Int. J. Syst. Evol. Microbiol.">
        <title>The Global Catalogue of Microorganisms (GCM) 10K type strain sequencing project: providing services to taxonomists for standard genome sequencing and annotation.</title>
        <authorList>
            <consortium name="The Broad Institute Genomics Platform"/>
            <consortium name="The Broad Institute Genome Sequencing Center for Infectious Disease"/>
            <person name="Wu L."/>
            <person name="Ma J."/>
        </authorList>
    </citation>
    <scope>NUCLEOTIDE SEQUENCE [LARGE SCALE GENOMIC DNA]</scope>
    <source>
        <strain evidence="9">KCTC 42182</strain>
    </source>
</reference>